<dbReference type="SUPFAM" id="SSF51735">
    <property type="entry name" value="NAD(P)-binding Rossmann-fold domains"/>
    <property type="match status" value="1"/>
</dbReference>
<keyword evidence="6" id="KW-0472">Membrane</keyword>
<dbReference type="GO" id="GO:0019433">
    <property type="term" value="P:triglyceride catabolic process"/>
    <property type="evidence" value="ECO:0007669"/>
    <property type="project" value="TreeGrafter"/>
</dbReference>
<evidence type="ECO:0000256" key="1">
    <source>
        <dbReference type="ARBA" id="ARBA00006484"/>
    </source>
</evidence>
<dbReference type="GO" id="GO:0005783">
    <property type="term" value="C:endoplasmic reticulum"/>
    <property type="evidence" value="ECO:0007669"/>
    <property type="project" value="TreeGrafter"/>
</dbReference>
<dbReference type="PRINTS" id="PR00081">
    <property type="entry name" value="GDHRDH"/>
</dbReference>
<dbReference type="OrthoDB" id="2102561at2759"/>
<keyword evidence="8" id="KW-1185">Reference proteome</keyword>
<gene>
    <name evidence="7" type="ORF">F5Z01DRAFT_623235</name>
</gene>
<evidence type="ECO:0000256" key="4">
    <source>
        <dbReference type="RuleBase" id="RU000363"/>
    </source>
</evidence>
<dbReference type="FunFam" id="3.40.50.720:FF:000261">
    <property type="entry name" value="NADPH-dependent 1-acyldihydroxyacetone phosphate reductase"/>
    <property type="match status" value="1"/>
</dbReference>
<dbReference type="PANTHER" id="PTHR44169:SF3">
    <property type="entry name" value="SHORT-CHAIN DEHYDROGENASE SRDE"/>
    <property type="match status" value="1"/>
</dbReference>
<sequence length="359" mass="38504">MVQQTVLITGCSEGGIGDALAQAFHKKGLRVFASARNPAKVEHLKDAGLETLQLDVTDQGSIKKAVSIVKAATGGSLDFLVNNSGAGYSMPLLESDMAVAKQMFDVNYFAVVAVTQAFAPLLIAAKGTIINIGSVVGNMPLPWQGFYGASKAAVAILTDQMRLELSPWGVRAILVTTGVVKTKFFDNLATAPKLPESSLYYPAKDVIEPALAGTELGKSAMDVDMYAEIVVNNAIRPSPKMHLWAGGNALFTWLASTFGWATIWVLFSLSCIRQPHSDYLTSFSGPYTPPYRTHVGCNKQDPGRREGGPGSPEKRLSISLPKSASTKEACQLPSPNILIGPVCFVWLSFSRVVHMNLIN</sequence>
<feature type="compositionally biased region" description="Basic and acidic residues" evidence="5">
    <location>
        <begin position="301"/>
        <end position="316"/>
    </location>
</feature>
<dbReference type="GeneID" id="70292213"/>
<proteinExistence type="inferred from homology"/>
<evidence type="ECO:0000256" key="5">
    <source>
        <dbReference type="SAM" id="MobiDB-lite"/>
    </source>
</evidence>
<dbReference type="GO" id="GO:0006654">
    <property type="term" value="P:phosphatidic acid biosynthetic process"/>
    <property type="evidence" value="ECO:0007669"/>
    <property type="project" value="TreeGrafter"/>
</dbReference>
<dbReference type="Proteomes" id="UP000887229">
    <property type="component" value="Unassembled WGS sequence"/>
</dbReference>
<dbReference type="PROSITE" id="PS00061">
    <property type="entry name" value="ADH_SHORT"/>
    <property type="match status" value="1"/>
</dbReference>
<dbReference type="Gene3D" id="3.40.50.720">
    <property type="entry name" value="NAD(P)-binding Rossmann-like Domain"/>
    <property type="match status" value="1"/>
</dbReference>
<dbReference type="InterPro" id="IPR036291">
    <property type="entry name" value="NAD(P)-bd_dom_sf"/>
</dbReference>
<dbReference type="GO" id="GO:0004806">
    <property type="term" value="F:triacylglycerol lipase activity"/>
    <property type="evidence" value="ECO:0007669"/>
    <property type="project" value="TreeGrafter"/>
</dbReference>
<evidence type="ECO:0000313" key="8">
    <source>
        <dbReference type="Proteomes" id="UP000887229"/>
    </source>
</evidence>
<keyword evidence="3" id="KW-0560">Oxidoreductase</keyword>
<dbReference type="InterPro" id="IPR020904">
    <property type="entry name" value="Sc_DH/Rdtase_CS"/>
</dbReference>
<evidence type="ECO:0000256" key="2">
    <source>
        <dbReference type="ARBA" id="ARBA00022857"/>
    </source>
</evidence>
<dbReference type="GO" id="GO:0000140">
    <property type="term" value="F:acylglycerone-phosphate reductase (NADP+) activity"/>
    <property type="evidence" value="ECO:0007669"/>
    <property type="project" value="TreeGrafter"/>
</dbReference>
<accession>A0A9P7ZLB3</accession>
<keyword evidence="2" id="KW-0521">NADP</keyword>
<comment type="similarity">
    <text evidence="1 4">Belongs to the short-chain dehydrogenases/reductases (SDR) family.</text>
</comment>
<dbReference type="GO" id="GO:0005811">
    <property type="term" value="C:lipid droplet"/>
    <property type="evidence" value="ECO:0007669"/>
    <property type="project" value="TreeGrafter"/>
</dbReference>
<dbReference type="Pfam" id="PF00106">
    <property type="entry name" value="adh_short"/>
    <property type="match status" value="1"/>
</dbReference>
<dbReference type="CDD" id="cd05374">
    <property type="entry name" value="17beta-HSD-like_SDR_c"/>
    <property type="match status" value="1"/>
</dbReference>
<evidence type="ECO:0000256" key="6">
    <source>
        <dbReference type="SAM" id="Phobius"/>
    </source>
</evidence>
<dbReference type="AlphaFoldDB" id="A0A9P7ZLB3"/>
<feature type="transmembrane region" description="Helical" evidence="6">
    <location>
        <begin position="243"/>
        <end position="267"/>
    </location>
</feature>
<dbReference type="RefSeq" id="XP_046117726.1">
    <property type="nucleotide sequence ID" value="XM_046261310.1"/>
</dbReference>
<keyword evidence="6" id="KW-1133">Transmembrane helix</keyword>
<dbReference type="InterPro" id="IPR002347">
    <property type="entry name" value="SDR_fam"/>
</dbReference>
<dbReference type="PANTHER" id="PTHR44169">
    <property type="entry name" value="NADPH-DEPENDENT 1-ACYLDIHYDROXYACETONE PHOSPHATE REDUCTASE"/>
    <property type="match status" value="1"/>
</dbReference>
<keyword evidence="6" id="KW-0812">Transmembrane</keyword>
<evidence type="ECO:0000256" key="3">
    <source>
        <dbReference type="ARBA" id="ARBA00023002"/>
    </source>
</evidence>
<dbReference type="PRINTS" id="PR00080">
    <property type="entry name" value="SDRFAMILY"/>
</dbReference>
<evidence type="ECO:0000313" key="7">
    <source>
        <dbReference type="EMBL" id="KAG9253802.1"/>
    </source>
</evidence>
<comment type="caution">
    <text evidence="7">The sequence shown here is derived from an EMBL/GenBank/DDBJ whole genome shotgun (WGS) entry which is preliminary data.</text>
</comment>
<reference evidence="7" key="1">
    <citation type="journal article" date="2021" name="IMA Fungus">
        <title>Genomic characterization of three marine fungi, including Emericellopsis atlantica sp. nov. with signatures of a generalist lifestyle and marine biomass degradation.</title>
        <authorList>
            <person name="Hagestad O.C."/>
            <person name="Hou L."/>
            <person name="Andersen J.H."/>
            <person name="Hansen E.H."/>
            <person name="Altermark B."/>
            <person name="Li C."/>
            <person name="Kuhnert E."/>
            <person name="Cox R.J."/>
            <person name="Crous P.W."/>
            <person name="Spatafora J.W."/>
            <person name="Lail K."/>
            <person name="Amirebrahimi M."/>
            <person name="Lipzen A."/>
            <person name="Pangilinan J."/>
            <person name="Andreopoulos W."/>
            <person name="Hayes R.D."/>
            <person name="Ng V."/>
            <person name="Grigoriev I.V."/>
            <person name="Jackson S.A."/>
            <person name="Sutton T.D.S."/>
            <person name="Dobson A.D.W."/>
            <person name="Rama T."/>
        </authorList>
    </citation>
    <scope>NUCLEOTIDE SEQUENCE</scope>
    <source>
        <strain evidence="7">TS7</strain>
    </source>
</reference>
<feature type="region of interest" description="Disordered" evidence="5">
    <location>
        <begin position="291"/>
        <end position="317"/>
    </location>
</feature>
<dbReference type="EMBL" id="MU251256">
    <property type="protein sequence ID" value="KAG9253802.1"/>
    <property type="molecule type" value="Genomic_DNA"/>
</dbReference>
<name>A0A9P7ZLB3_9HYPO</name>
<protein>
    <submittedName>
        <fullName evidence="7">Uncharacterized protein</fullName>
    </submittedName>
</protein>
<organism evidence="7 8">
    <name type="scientific">Emericellopsis atlantica</name>
    <dbReference type="NCBI Taxonomy" id="2614577"/>
    <lineage>
        <taxon>Eukaryota</taxon>
        <taxon>Fungi</taxon>
        <taxon>Dikarya</taxon>
        <taxon>Ascomycota</taxon>
        <taxon>Pezizomycotina</taxon>
        <taxon>Sordariomycetes</taxon>
        <taxon>Hypocreomycetidae</taxon>
        <taxon>Hypocreales</taxon>
        <taxon>Bionectriaceae</taxon>
        <taxon>Emericellopsis</taxon>
    </lineage>
</organism>